<sequence>MAVDFGDQASGFRHFEVIQFINNEILTNGGGPEFYVAFSSRPWTEVEDQLCTILADPQVSRALKRSCAWSSLALGVRMIVRQREKQVRRVRRLQDKVEEHDIASWALVSKLQELREERDEAVAQLRFTQAALRQAIDEREVLRHKLHRANRSAQIIPLAQDIVPTTQAEQLGAGVVLLHAEQQTDMGGLQAVGGIGVMDIYGRQYFQAQIPAPTAVVYIPGPSSSWVPTMKTPHPIPIPNPLTLHPSFPVNIPFLPPQPPAVLMEAATGVFPLHIPPMGIYPPGPWAVSGFQREMAPQWDQTCYIPVEQSEILQGSSLLGDHRNLGQEEGSESLQKMLSLGNRWSHIQEEEPQKPQGMDLLGESGLHNQEDQERPQGLDPLGSTRSQGQEEGPEMAQGLHPLRLRRSHSRERVEIVQGMAALDLSRRHSLEEGAESAQGMAAPVFSRNHNQEKGSERLQETPFWESRSQAVSPKKMQLQRKKFKKPQGKKTSESQSASHYSQENWFCPWCKAINFSWRTFCYKCKRVYMPVESGDVDSGHTH</sequence>
<proteinExistence type="predicted"/>
<dbReference type="Proteomes" id="UP001732720">
    <property type="component" value="Chromosome X"/>
</dbReference>
<organism evidence="1 2">
    <name type="scientific">Castor canadensis</name>
    <name type="common">American beaver</name>
    <dbReference type="NCBI Taxonomy" id="51338"/>
    <lineage>
        <taxon>Eukaryota</taxon>
        <taxon>Metazoa</taxon>
        <taxon>Chordata</taxon>
        <taxon>Craniata</taxon>
        <taxon>Vertebrata</taxon>
        <taxon>Euteleostomi</taxon>
        <taxon>Mammalia</taxon>
        <taxon>Eutheria</taxon>
        <taxon>Euarchontoglires</taxon>
        <taxon>Glires</taxon>
        <taxon>Rodentia</taxon>
        <taxon>Castorimorpha</taxon>
        <taxon>Castoridae</taxon>
        <taxon>Castor</taxon>
    </lineage>
</organism>
<evidence type="ECO:0000313" key="2">
    <source>
        <dbReference type="RefSeq" id="XP_073918312.1"/>
    </source>
</evidence>
<reference evidence="2" key="1">
    <citation type="submission" date="2025-08" db="UniProtKB">
        <authorList>
            <consortium name="RefSeq"/>
        </authorList>
    </citation>
    <scope>IDENTIFICATION</scope>
</reference>
<protein>
    <submittedName>
        <fullName evidence="2">Testis-expressed protein 13D</fullName>
    </submittedName>
</protein>
<accession>A0AC58LME5</accession>
<dbReference type="RefSeq" id="XP_073918312.1">
    <property type="nucleotide sequence ID" value="XM_074062211.1"/>
</dbReference>
<keyword evidence="1" id="KW-1185">Reference proteome</keyword>
<gene>
    <name evidence="2" type="primary">Tex13d</name>
</gene>
<evidence type="ECO:0000313" key="1">
    <source>
        <dbReference type="Proteomes" id="UP001732720"/>
    </source>
</evidence>
<name>A0AC58LME5_CASCN</name>